<dbReference type="AlphaFoldDB" id="A0A225DN48"/>
<keyword evidence="3" id="KW-1185">Reference proteome</keyword>
<keyword evidence="1" id="KW-0175">Coiled coil</keyword>
<gene>
    <name evidence="2" type="ORF">FRUB_06371</name>
</gene>
<feature type="coiled-coil region" evidence="1">
    <location>
        <begin position="29"/>
        <end position="96"/>
    </location>
</feature>
<evidence type="ECO:0000256" key="1">
    <source>
        <dbReference type="SAM" id="Coils"/>
    </source>
</evidence>
<accession>A0A225DN48</accession>
<dbReference type="Proteomes" id="UP000214646">
    <property type="component" value="Unassembled WGS sequence"/>
</dbReference>
<organism evidence="2 3">
    <name type="scientific">Fimbriiglobus ruber</name>
    <dbReference type="NCBI Taxonomy" id="1908690"/>
    <lineage>
        <taxon>Bacteria</taxon>
        <taxon>Pseudomonadati</taxon>
        <taxon>Planctomycetota</taxon>
        <taxon>Planctomycetia</taxon>
        <taxon>Gemmatales</taxon>
        <taxon>Gemmataceae</taxon>
        <taxon>Fimbriiglobus</taxon>
    </lineage>
</organism>
<protein>
    <submittedName>
        <fullName evidence="2">Uncharacterized protein</fullName>
    </submittedName>
</protein>
<evidence type="ECO:0000313" key="3">
    <source>
        <dbReference type="Proteomes" id="UP000214646"/>
    </source>
</evidence>
<evidence type="ECO:0000313" key="2">
    <source>
        <dbReference type="EMBL" id="OWK38866.1"/>
    </source>
</evidence>
<name>A0A225DN48_9BACT</name>
<comment type="caution">
    <text evidence="2">The sequence shown here is derived from an EMBL/GenBank/DDBJ whole genome shotgun (WGS) entry which is preliminary data.</text>
</comment>
<reference evidence="3" key="1">
    <citation type="submission" date="2017-06" db="EMBL/GenBank/DDBJ databases">
        <title>Genome analysis of Fimbriiglobus ruber SP5, the first member of the order Planctomycetales with confirmed chitinolytic capability.</title>
        <authorList>
            <person name="Ravin N.V."/>
            <person name="Rakitin A.L."/>
            <person name="Ivanova A.A."/>
            <person name="Beletsky A.V."/>
            <person name="Kulichevskaya I.S."/>
            <person name="Mardanov A.V."/>
            <person name="Dedysh S.N."/>
        </authorList>
    </citation>
    <scope>NUCLEOTIDE SEQUENCE [LARGE SCALE GENOMIC DNA]</scope>
    <source>
        <strain evidence="3">SP5</strain>
    </source>
</reference>
<dbReference type="EMBL" id="NIDE01000013">
    <property type="protein sequence ID" value="OWK38866.1"/>
    <property type="molecule type" value="Genomic_DNA"/>
</dbReference>
<proteinExistence type="predicted"/>
<sequence>MRQFPIVTVIGVAVWYTYRQIQLKEIRLEEKEERRAKDVRAEADAEIERLKQAQSALLSAYDRHLLSKDQEILRLSGKMEEELKRLSKKLDDLARKIAG</sequence>